<dbReference type="NCBIfam" id="TIGR02215">
    <property type="entry name" value="phage_chp_gp8"/>
    <property type="match status" value="1"/>
</dbReference>
<gene>
    <name evidence="1" type="ORF">ACFO1V_03100</name>
</gene>
<sequence>MLLPVRTQAPAETPVSLDEARQHLIVSGFTDDDDQITRFIQAATDHLERKLNMSLVTQTWKQSFCAFDSFLRLRNGPVASVVSVKYFDVDNVEQTVPAASYKTLDYTCGTSVTPTYGNTWPATAYRPDAVTIEYTAGVPAGEVPASLKAAILMHVGLMYSYRGDPEGPRIDSNPAYEALIWQFRRPKV</sequence>
<reference evidence="2" key="1">
    <citation type="journal article" date="2019" name="Int. J. Syst. Evol. Microbiol.">
        <title>The Global Catalogue of Microorganisms (GCM) 10K type strain sequencing project: providing services to taxonomists for standard genome sequencing and annotation.</title>
        <authorList>
            <consortium name="The Broad Institute Genomics Platform"/>
            <consortium name="The Broad Institute Genome Sequencing Center for Infectious Disease"/>
            <person name="Wu L."/>
            <person name="Ma J."/>
        </authorList>
    </citation>
    <scope>NUCLEOTIDE SEQUENCE [LARGE SCALE GENOMIC DNA]</scope>
    <source>
        <strain evidence="2">CGMCC 1.15731</strain>
    </source>
</reference>
<dbReference type="Gene3D" id="1.10.3230.30">
    <property type="entry name" value="Phage gp6-like head-tail connector protein"/>
    <property type="match status" value="1"/>
</dbReference>
<dbReference type="RefSeq" id="WP_374833030.1">
    <property type="nucleotide sequence ID" value="NZ_JBHEEZ010000020.1"/>
</dbReference>
<dbReference type="InterPro" id="IPR021146">
    <property type="entry name" value="Phage_gp6-like_head-tail"/>
</dbReference>
<evidence type="ECO:0000313" key="1">
    <source>
        <dbReference type="EMBL" id="MFC4624222.1"/>
    </source>
</evidence>
<keyword evidence="2" id="KW-1185">Reference proteome</keyword>
<accession>A0ABV9H3H1</accession>
<organism evidence="1 2">
    <name type="scientific">Daeguia caeni</name>
    <dbReference type="NCBI Taxonomy" id="439612"/>
    <lineage>
        <taxon>Bacteria</taxon>
        <taxon>Pseudomonadati</taxon>
        <taxon>Pseudomonadota</taxon>
        <taxon>Alphaproteobacteria</taxon>
        <taxon>Hyphomicrobiales</taxon>
        <taxon>Brucellaceae</taxon>
        <taxon>Daeguia</taxon>
    </lineage>
</organism>
<dbReference type="CDD" id="cd08054">
    <property type="entry name" value="gp6"/>
    <property type="match status" value="1"/>
</dbReference>
<dbReference type="Proteomes" id="UP001596042">
    <property type="component" value="Unassembled WGS sequence"/>
</dbReference>
<name>A0ABV9H3H1_9HYPH</name>
<dbReference type="Pfam" id="PF05135">
    <property type="entry name" value="Phage_connect_1"/>
    <property type="match status" value="1"/>
</dbReference>
<evidence type="ECO:0000313" key="2">
    <source>
        <dbReference type="Proteomes" id="UP001596042"/>
    </source>
</evidence>
<dbReference type="EMBL" id="JBHSEL010000031">
    <property type="protein sequence ID" value="MFC4624222.1"/>
    <property type="molecule type" value="Genomic_DNA"/>
</dbReference>
<proteinExistence type="predicted"/>
<dbReference type="InterPro" id="IPR011738">
    <property type="entry name" value="Phage_CHP"/>
</dbReference>
<comment type="caution">
    <text evidence="1">The sequence shown here is derived from an EMBL/GenBank/DDBJ whole genome shotgun (WGS) entry which is preliminary data.</text>
</comment>
<protein>
    <submittedName>
        <fullName evidence="1">Phage head-tail connector protein</fullName>
    </submittedName>
</protein>